<evidence type="ECO:0000256" key="2">
    <source>
        <dbReference type="SAM" id="MobiDB-lite"/>
    </source>
</evidence>
<keyword evidence="1" id="KW-0175">Coiled coil</keyword>
<feature type="region of interest" description="Disordered" evidence="2">
    <location>
        <begin position="170"/>
        <end position="212"/>
    </location>
</feature>
<evidence type="ECO:0000256" key="1">
    <source>
        <dbReference type="SAM" id="Coils"/>
    </source>
</evidence>
<sequence length="212" mass="23654">MREAMRDTVWGRSTHPRVRRNGANIMALTRKLLRSMGIEDEKIDQIIDAHTETVNALKDERDELKDAADRLKKAEAELEELKAKPADGYKEKFEKEHADFEAFKADTAKAAADREKKSLYRKLLTDAGVDPKRMDAVMRVADLSNIVVEDGAIKDADKVTEKVKGEWSDFIPATNTKPAKVDTPPNGGGDGTAEPKSLGEALRQKYTKQNTD</sequence>
<reference evidence="3" key="1">
    <citation type="journal article" date="2021" name="Proc. Natl. Acad. Sci. U.S.A.">
        <title>A Catalog of Tens of Thousands of Viruses from Human Metagenomes Reveals Hidden Associations with Chronic Diseases.</title>
        <authorList>
            <person name="Tisza M.J."/>
            <person name="Buck C.B."/>
        </authorList>
    </citation>
    <scope>NUCLEOTIDE SEQUENCE</scope>
    <source>
        <strain evidence="3">CtFbs2</strain>
    </source>
</reference>
<protein>
    <submittedName>
        <fullName evidence="3">Minor structural protein</fullName>
    </submittedName>
</protein>
<name>A0A8S5NMA0_9CAUD</name>
<dbReference type="Pfam" id="PF06810">
    <property type="entry name" value="Phage_scaffold"/>
    <property type="match status" value="1"/>
</dbReference>
<evidence type="ECO:0000313" key="3">
    <source>
        <dbReference type="EMBL" id="DAD95487.1"/>
    </source>
</evidence>
<dbReference type="InterPro" id="IPR009636">
    <property type="entry name" value="SCAF"/>
</dbReference>
<dbReference type="GO" id="GO:0019069">
    <property type="term" value="P:viral capsid assembly"/>
    <property type="evidence" value="ECO:0007669"/>
    <property type="project" value="InterPro"/>
</dbReference>
<feature type="coiled-coil region" evidence="1">
    <location>
        <begin position="47"/>
        <end position="84"/>
    </location>
</feature>
<dbReference type="EMBL" id="BK015193">
    <property type="protein sequence ID" value="DAD95487.1"/>
    <property type="molecule type" value="Genomic_DNA"/>
</dbReference>
<organism evidence="3">
    <name type="scientific">Siphoviridae sp. ctFbs2</name>
    <dbReference type="NCBI Taxonomy" id="2826213"/>
    <lineage>
        <taxon>Viruses</taxon>
        <taxon>Duplodnaviria</taxon>
        <taxon>Heunggongvirae</taxon>
        <taxon>Uroviricota</taxon>
        <taxon>Caudoviricetes</taxon>
    </lineage>
</organism>
<proteinExistence type="predicted"/>
<accession>A0A8S5NMA0</accession>